<dbReference type="Proteomes" id="UP000185839">
    <property type="component" value="Unassembled WGS sequence"/>
</dbReference>
<evidence type="ECO:0000313" key="1">
    <source>
        <dbReference type="EMBL" id="SIS99914.1"/>
    </source>
</evidence>
<keyword evidence="2" id="KW-1185">Reference proteome</keyword>
<dbReference type="GO" id="GO:0020037">
    <property type="term" value="F:heme binding"/>
    <property type="evidence" value="ECO:0007669"/>
    <property type="project" value="InterPro"/>
</dbReference>
<dbReference type="Gene3D" id="2.40.180.10">
    <property type="entry name" value="Catalase core domain"/>
    <property type="match status" value="2"/>
</dbReference>
<proteinExistence type="predicted"/>
<dbReference type="STRING" id="713588.SAMN05421789_1164"/>
<dbReference type="AlphaFoldDB" id="A0A1N7NNJ2"/>
<evidence type="ECO:0008006" key="3">
    <source>
        <dbReference type="Google" id="ProtNLM"/>
    </source>
</evidence>
<dbReference type="InterPro" id="IPR020835">
    <property type="entry name" value="Catalase_sf"/>
</dbReference>
<dbReference type="RefSeq" id="WP_076388275.1">
    <property type="nucleotide sequence ID" value="NZ_FTOI01000016.1"/>
</dbReference>
<dbReference type="EMBL" id="FTOI01000016">
    <property type="protein sequence ID" value="SIS99914.1"/>
    <property type="molecule type" value="Genomic_DNA"/>
</dbReference>
<evidence type="ECO:0000313" key="2">
    <source>
        <dbReference type="Proteomes" id="UP000185839"/>
    </source>
</evidence>
<protein>
    <recommendedName>
        <fullName evidence="3">Catalase</fullName>
    </recommendedName>
</protein>
<dbReference type="SUPFAM" id="SSF56634">
    <property type="entry name" value="Heme-dependent catalase-like"/>
    <property type="match status" value="1"/>
</dbReference>
<reference evidence="2" key="1">
    <citation type="submission" date="2017-01" db="EMBL/GenBank/DDBJ databases">
        <authorList>
            <person name="Varghese N."/>
            <person name="Submissions S."/>
        </authorList>
    </citation>
    <scope>NUCLEOTIDE SEQUENCE [LARGE SCALE GENOMIC DNA]</scope>
    <source>
        <strain evidence="2">DSM 23145</strain>
    </source>
</reference>
<accession>A0A1N7NNJ2</accession>
<gene>
    <name evidence="1" type="ORF">SAMN05421789_1164</name>
</gene>
<sequence>MNTLLKYKPEFDQLSAAETADLNKAVQSVEKFIESSSKISKVDYATRDAHAKTYATAKGFLKRSDDLPEFLTEIFDQKEYELFARFSNGNLVINKKGRDAPLYGFSLKIKNVNGQDANFPLVNFPLFPTNSPSVFLNFFRSVNTFLVTKHDNFLVSILDVPSLIKNSVALFGSMFSVDLVKEILQFIPKRNDFFFSFPFDGIGCFRIGDYIMKIGLKPVRNLSGIGKNEKQRDAINECISLQDLNFLLTVQLCENLADQPVNDLMKKWKNAPEHILGTIVIPQESALDSANSEIENLNFNPFENAENLQPVGKIQQIRKKIYEASIATRNRINGKGKS</sequence>
<organism evidence="1 2">
    <name type="scientific">Kaistella chaponensis</name>
    <dbReference type="NCBI Taxonomy" id="713588"/>
    <lineage>
        <taxon>Bacteria</taxon>
        <taxon>Pseudomonadati</taxon>
        <taxon>Bacteroidota</taxon>
        <taxon>Flavobacteriia</taxon>
        <taxon>Flavobacteriales</taxon>
        <taxon>Weeksellaceae</taxon>
        <taxon>Chryseobacterium group</taxon>
        <taxon>Kaistella</taxon>
    </lineage>
</organism>
<name>A0A1N7NNJ2_9FLAO</name>
<dbReference type="OrthoDB" id="1273666at2"/>